<comment type="caution">
    <text evidence="4">The sequence shown here is derived from an EMBL/GenBank/DDBJ whole genome shotgun (WGS) entry which is preliminary data.</text>
</comment>
<feature type="compositionally biased region" description="Basic and acidic residues" evidence="2">
    <location>
        <begin position="783"/>
        <end position="797"/>
    </location>
</feature>
<accession>A0AAD3HCE0</accession>
<evidence type="ECO:0000313" key="4">
    <source>
        <dbReference type="EMBL" id="GFH57963.1"/>
    </source>
</evidence>
<gene>
    <name evidence="4" type="ORF">CTEN210_14439</name>
</gene>
<dbReference type="GO" id="GO:0042273">
    <property type="term" value="P:ribosomal large subunit biogenesis"/>
    <property type="evidence" value="ECO:0007669"/>
    <property type="project" value="UniProtKB-UniRule"/>
</dbReference>
<feature type="compositionally biased region" description="Acidic residues" evidence="2">
    <location>
        <begin position="598"/>
        <end position="648"/>
    </location>
</feature>
<keyword evidence="5" id="KW-1185">Reference proteome</keyword>
<evidence type="ECO:0000256" key="1">
    <source>
        <dbReference type="RuleBase" id="RU365057"/>
    </source>
</evidence>
<feature type="compositionally biased region" description="Acidic residues" evidence="2">
    <location>
        <begin position="739"/>
        <end position="750"/>
    </location>
</feature>
<feature type="domain" description="SDA1 N-terminal" evidence="3">
    <location>
        <begin position="126"/>
        <end position="477"/>
    </location>
</feature>
<comment type="similarity">
    <text evidence="1">Belongs to the SDA1 family.</text>
</comment>
<keyword evidence="1" id="KW-0813">Transport</keyword>
<feature type="compositionally biased region" description="Basic and acidic residues" evidence="2">
    <location>
        <begin position="713"/>
        <end position="723"/>
    </location>
</feature>
<dbReference type="Proteomes" id="UP001054902">
    <property type="component" value="Unassembled WGS sequence"/>
</dbReference>
<dbReference type="PANTHER" id="PTHR12730">
    <property type="entry name" value="HSDA/SDA1-RELATED"/>
    <property type="match status" value="1"/>
</dbReference>
<dbReference type="Pfam" id="PF08158">
    <property type="entry name" value="SDA1_HEAT"/>
    <property type="match status" value="1"/>
</dbReference>
<feature type="region of interest" description="Disordered" evidence="2">
    <location>
        <begin position="587"/>
        <end position="649"/>
    </location>
</feature>
<organism evidence="4 5">
    <name type="scientific">Chaetoceros tenuissimus</name>
    <dbReference type="NCBI Taxonomy" id="426638"/>
    <lineage>
        <taxon>Eukaryota</taxon>
        <taxon>Sar</taxon>
        <taxon>Stramenopiles</taxon>
        <taxon>Ochrophyta</taxon>
        <taxon>Bacillariophyta</taxon>
        <taxon>Coscinodiscophyceae</taxon>
        <taxon>Chaetocerotophycidae</taxon>
        <taxon>Chaetocerotales</taxon>
        <taxon>Chaetocerotaceae</taxon>
        <taxon>Chaetoceros</taxon>
    </lineage>
</organism>
<dbReference type="InterPro" id="IPR012977">
    <property type="entry name" value="SDA1_N"/>
</dbReference>
<sequence>MASISSGAGTKPDVTLKLSQLQNLCKRDPAAYRSDYDAQVRRLKSECHILSLNPSAKPPTQLSELIQFAAAVSSSSYDQNTSDQVANLLICLLLGKSYDDLETKKDGKKQDVEVLFRSLDSLSLPASALNLHRDVRKSCVSALILMRNKGKLPPLKLLELFYRVMAVIPDKGLREQLYRHLVNDVRNINKKGKLDEKVNRNFQSFLHRVVQSTVKTKNNKVELDDSIKFATKRAIDMVSELYRRKVWTDERTVSIMSTGVESEAHNVAAASMRFFLNIEEKMADDKDKEENDEWHGVQEVNFHSHSRKTKARARQVAKQVKKKLKAQKKRELEADTTDYGVEESRKLYPAIELIRDPQGLAESVLKRIQKTGANGFRFEHKLLAMNFVTRLVGNHELILLNLYPFLRRYMGGHQRDVTAVLAYAVQACHEMVPPEEVHGLLQTIAHNFITERCSGEQIAVGINACRAMCARVPSSLVKEDSNTINDDENEGSTSSVHVDVEAFARDLAGYCKHRDRSVAVAGRGWQNFVREVYPSLLQGKDRGATGSALHRAGEKPLRYGEQRVASGVKGADLLVEYEAKKAAYLKQKEERRARGEESSDEDSDDGIGYEPMNDDDEWQEIGADGEEVTEGDDDDWEEVEAEDDDEVAPELVKVKEFDGKVVLDNDGDETKEEETLDLSKLSEKEREKLAMEVSSNRIFTTEDFVKMRKLVEREERAKRDPRAAAKLKRLKAQGKDFEELSDDSDYDSDDSDKGVHVKGAVNLMDIAAEAKKKRASKIEKLEKIVAGRDKFEHKQRDGGSTNTEKTRRKNFLMTKFSFANREKQGSKETARRGTLQKKKKRHVNDKHESKKRRRRL</sequence>
<dbReference type="GO" id="GO:0000055">
    <property type="term" value="P:ribosomal large subunit export from nucleus"/>
    <property type="evidence" value="ECO:0007669"/>
    <property type="project" value="UniProtKB-UniRule"/>
</dbReference>
<dbReference type="PANTHER" id="PTHR12730:SF0">
    <property type="entry name" value="PROTEIN SDA1 HOMOLOG"/>
    <property type="match status" value="1"/>
</dbReference>
<comment type="function">
    <text evidence="1">Required for 60S pre-ribosomal subunits export to the cytoplasm.</text>
</comment>
<dbReference type="AlphaFoldDB" id="A0AAD3HCE0"/>
<reference evidence="4 5" key="1">
    <citation type="journal article" date="2021" name="Sci. Rep.">
        <title>The genome of the diatom Chaetoceros tenuissimus carries an ancient integrated fragment of an extant virus.</title>
        <authorList>
            <person name="Hongo Y."/>
            <person name="Kimura K."/>
            <person name="Takaki Y."/>
            <person name="Yoshida Y."/>
            <person name="Baba S."/>
            <person name="Kobayashi G."/>
            <person name="Nagasaki K."/>
            <person name="Hano T."/>
            <person name="Tomaru Y."/>
        </authorList>
    </citation>
    <scope>NUCLEOTIDE SEQUENCE [LARGE SCALE GENOMIC DNA]</scope>
    <source>
        <strain evidence="4 5">NIES-3715</strain>
    </source>
</reference>
<comment type="subcellular location">
    <subcellularLocation>
        <location evidence="1">Nucleus</location>
        <location evidence="1">Nucleolus</location>
    </subcellularLocation>
</comment>
<feature type="region of interest" description="Disordered" evidence="2">
    <location>
        <begin position="783"/>
        <end position="856"/>
    </location>
</feature>
<feature type="compositionally biased region" description="Basic residues" evidence="2">
    <location>
        <begin position="834"/>
        <end position="856"/>
    </location>
</feature>
<feature type="compositionally biased region" description="Basic and acidic residues" evidence="2">
    <location>
        <begin position="587"/>
        <end position="597"/>
    </location>
</feature>
<evidence type="ECO:0000313" key="5">
    <source>
        <dbReference type="Proteomes" id="UP001054902"/>
    </source>
</evidence>
<protein>
    <recommendedName>
        <fullName evidence="1">Protein SDA1</fullName>
    </recommendedName>
</protein>
<dbReference type="GO" id="GO:0015031">
    <property type="term" value="P:protein transport"/>
    <property type="evidence" value="ECO:0007669"/>
    <property type="project" value="UniProtKB-KW"/>
</dbReference>
<proteinExistence type="inferred from homology"/>
<name>A0AAD3HCE0_9STRA</name>
<feature type="region of interest" description="Disordered" evidence="2">
    <location>
        <begin position="713"/>
        <end position="756"/>
    </location>
</feature>
<evidence type="ECO:0000259" key="3">
    <source>
        <dbReference type="Pfam" id="PF08158"/>
    </source>
</evidence>
<keyword evidence="1" id="KW-0653">Protein transport</keyword>
<keyword evidence="1" id="KW-0690">Ribosome biogenesis</keyword>
<evidence type="ECO:0000256" key="2">
    <source>
        <dbReference type="SAM" id="MobiDB-lite"/>
    </source>
</evidence>
<dbReference type="InterPro" id="IPR027312">
    <property type="entry name" value="Sda1"/>
</dbReference>
<keyword evidence="1" id="KW-0539">Nucleus</keyword>
<dbReference type="EMBL" id="BLLK01000060">
    <property type="protein sequence ID" value="GFH57963.1"/>
    <property type="molecule type" value="Genomic_DNA"/>
</dbReference>
<dbReference type="GO" id="GO:0005730">
    <property type="term" value="C:nucleolus"/>
    <property type="evidence" value="ECO:0007669"/>
    <property type="project" value="UniProtKB-SubCell"/>
</dbReference>
<feature type="compositionally biased region" description="Basic and acidic residues" evidence="2">
    <location>
        <begin position="820"/>
        <end position="831"/>
    </location>
</feature>